<evidence type="ECO:0000313" key="12">
    <source>
        <dbReference type="Proteomes" id="UP000288716"/>
    </source>
</evidence>
<dbReference type="SUPFAM" id="SSF54782">
    <property type="entry name" value="Porphobilinogen deaminase (hydroxymethylbilane synthase), C-terminal domain"/>
    <property type="match status" value="1"/>
</dbReference>
<comment type="caution">
    <text evidence="11">The sequence shown here is derived from an EMBL/GenBank/DDBJ whole genome shotgun (WGS) entry which is preliminary data.</text>
</comment>
<dbReference type="PANTHER" id="PTHR11557">
    <property type="entry name" value="PORPHOBILINOGEN DEAMINASE"/>
    <property type="match status" value="1"/>
</dbReference>
<evidence type="ECO:0000256" key="6">
    <source>
        <dbReference type="ARBA" id="ARBA00022679"/>
    </source>
</evidence>
<feature type="domain" description="Porphobilinogen deaminase C-terminal" evidence="10">
    <location>
        <begin position="251"/>
        <end position="315"/>
    </location>
</feature>
<dbReference type="InterPro" id="IPR000860">
    <property type="entry name" value="HemC"/>
</dbReference>
<dbReference type="PROSITE" id="PS00533">
    <property type="entry name" value="PORPHOBILINOGEN_DEAM"/>
    <property type="match status" value="1"/>
</dbReference>
<evidence type="ECO:0000313" key="11">
    <source>
        <dbReference type="EMBL" id="RWS29815.1"/>
    </source>
</evidence>
<evidence type="ECO:0000256" key="8">
    <source>
        <dbReference type="ARBA" id="ARBA00033064"/>
    </source>
</evidence>
<dbReference type="OrthoDB" id="564646at2759"/>
<dbReference type="GO" id="GO:0004418">
    <property type="term" value="F:hydroxymethylbilane synthase activity"/>
    <property type="evidence" value="ECO:0007669"/>
    <property type="project" value="UniProtKB-EC"/>
</dbReference>
<dbReference type="PRINTS" id="PR00151">
    <property type="entry name" value="PORPHBDMNASE"/>
</dbReference>
<dbReference type="Pfam" id="PF01379">
    <property type="entry name" value="Porphobil_deam"/>
    <property type="match status" value="1"/>
</dbReference>
<comment type="function">
    <text evidence="2">Tetrapolymerization of the monopyrrole PBG into the hydroxymethylbilane pre-uroporphyrinogen in several discrete steps.</text>
</comment>
<name>A0A443SQS2_9ACAR</name>
<keyword evidence="6" id="KW-0808">Transferase</keyword>
<dbReference type="Gene3D" id="3.40.190.10">
    <property type="entry name" value="Periplasmic binding protein-like II"/>
    <property type="match status" value="2"/>
</dbReference>
<evidence type="ECO:0000256" key="7">
    <source>
        <dbReference type="ARBA" id="ARBA00023244"/>
    </source>
</evidence>
<dbReference type="Pfam" id="PF03900">
    <property type="entry name" value="Porphobil_deamC"/>
    <property type="match status" value="1"/>
</dbReference>
<organism evidence="11 12">
    <name type="scientific">Leptotrombidium deliense</name>
    <dbReference type="NCBI Taxonomy" id="299467"/>
    <lineage>
        <taxon>Eukaryota</taxon>
        <taxon>Metazoa</taxon>
        <taxon>Ecdysozoa</taxon>
        <taxon>Arthropoda</taxon>
        <taxon>Chelicerata</taxon>
        <taxon>Arachnida</taxon>
        <taxon>Acari</taxon>
        <taxon>Acariformes</taxon>
        <taxon>Trombidiformes</taxon>
        <taxon>Prostigmata</taxon>
        <taxon>Anystina</taxon>
        <taxon>Parasitengona</taxon>
        <taxon>Trombiculoidea</taxon>
        <taxon>Trombiculidae</taxon>
        <taxon>Leptotrombidium</taxon>
    </lineage>
</organism>
<reference evidence="11 12" key="1">
    <citation type="journal article" date="2018" name="Gigascience">
        <title>Genomes of trombidid mites reveal novel predicted allergens and laterally-transferred genes associated with secondary metabolism.</title>
        <authorList>
            <person name="Dong X."/>
            <person name="Chaisiri K."/>
            <person name="Xia D."/>
            <person name="Armstrong S.D."/>
            <person name="Fang Y."/>
            <person name="Donnelly M.J."/>
            <person name="Kadowaki T."/>
            <person name="McGarry J.W."/>
            <person name="Darby A.C."/>
            <person name="Makepeace B.L."/>
        </authorList>
    </citation>
    <scope>NUCLEOTIDE SEQUENCE [LARGE SCALE GENOMIC DNA]</scope>
    <source>
        <strain evidence="11">UoL-UT</strain>
    </source>
</reference>
<gene>
    <name evidence="11" type="ORF">B4U80_11454</name>
</gene>
<evidence type="ECO:0000259" key="9">
    <source>
        <dbReference type="Pfam" id="PF01379"/>
    </source>
</evidence>
<dbReference type="InterPro" id="IPR022419">
    <property type="entry name" value="Porphobilin_deaminase_cofac_BS"/>
</dbReference>
<dbReference type="Gene3D" id="3.30.160.40">
    <property type="entry name" value="Porphobilinogen deaminase, C-terminal domain"/>
    <property type="match status" value="1"/>
</dbReference>
<evidence type="ECO:0000256" key="2">
    <source>
        <dbReference type="ARBA" id="ARBA00002869"/>
    </source>
</evidence>
<dbReference type="UniPathway" id="UPA00251">
    <property type="reaction ID" value="UER00319"/>
</dbReference>
<dbReference type="InterPro" id="IPR022417">
    <property type="entry name" value="Porphobilin_deaminase_N"/>
</dbReference>
<dbReference type="Proteomes" id="UP000288716">
    <property type="component" value="Unassembled WGS sequence"/>
</dbReference>
<comment type="pathway">
    <text evidence="3">Porphyrin-containing compound metabolism; protoporphyrin-IX biosynthesis; coproporphyrinogen-III from 5-aminolevulinate: step 2/4.</text>
</comment>
<dbReference type="PANTHER" id="PTHR11557:SF0">
    <property type="entry name" value="PORPHOBILINOGEN DEAMINASE"/>
    <property type="match status" value="1"/>
</dbReference>
<dbReference type="EC" id="2.5.1.61" evidence="5"/>
<dbReference type="VEuPathDB" id="VectorBase:LDEU002225"/>
<dbReference type="STRING" id="299467.A0A443SQS2"/>
<evidence type="ECO:0000259" key="10">
    <source>
        <dbReference type="Pfam" id="PF03900"/>
    </source>
</evidence>
<dbReference type="FunFam" id="3.40.190.10:FF:000004">
    <property type="entry name" value="Porphobilinogen deaminase"/>
    <property type="match status" value="1"/>
</dbReference>
<comment type="similarity">
    <text evidence="4">Belongs to the HMBS family.</text>
</comment>
<keyword evidence="7" id="KW-0627">Porphyrin biosynthesis</keyword>
<dbReference type="SUPFAM" id="SSF53850">
    <property type="entry name" value="Periplasmic binding protein-like II"/>
    <property type="match status" value="1"/>
</dbReference>
<evidence type="ECO:0000256" key="1">
    <source>
        <dbReference type="ARBA" id="ARBA00001916"/>
    </source>
</evidence>
<dbReference type="FunFam" id="3.40.190.10:FF:000005">
    <property type="entry name" value="Porphobilinogen deaminase"/>
    <property type="match status" value="1"/>
</dbReference>
<evidence type="ECO:0000256" key="5">
    <source>
        <dbReference type="ARBA" id="ARBA00012655"/>
    </source>
</evidence>
<protein>
    <recommendedName>
        <fullName evidence="5">hydroxymethylbilane synthase</fullName>
        <ecNumber evidence="5">2.5.1.61</ecNumber>
    </recommendedName>
    <alternativeName>
        <fullName evidence="8">Hydroxymethylbilane synthase</fullName>
    </alternativeName>
</protein>
<keyword evidence="12" id="KW-1185">Reference proteome</keyword>
<dbReference type="InterPro" id="IPR036803">
    <property type="entry name" value="Porphobilinogen_deaminase_C_sf"/>
</dbReference>
<dbReference type="GO" id="GO:0005737">
    <property type="term" value="C:cytoplasm"/>
    <property type="evidence" value="ECO:0007669"/>
    <property type="project" value="TreeGrafter"/>
</dbReference>
<dbReference type="EMBL" id="NCKV01000757">
    <property type="protein sequence ID" value="RWS29815.1"/>
    <property type="molecule type" value="Genomic_DNA"/>
</dbReference>
<proteinExistence type="inferred from homology"/>
<feature type="domain" description="Porphobilinogen deaminase N-terminal" evidence="9">
    <location>
        <begin position="11"/>
        <end position="237"/>
    </location>
</feature>
<comment type="cofactor">
    <cofactor evidence="1">
        <name>dipyrromethane</name>
        <dbReference type="ChEBI" id="CHEBI:60342"/>
    </cofactor>
</comment>
<evidence type="ECO:0000256" key="3">
    <source>
        <dbReference type="ARBA" id="ARBA00004735"/>
    </source>
</evidence>
<dbReference type="NCBIfam" id="TIGR00212">
    <property type="entry name" value="hemC"/>
    <property type="match status" value="1"/>
</dbReference>
<dbReference type="AlphaFoldDB" id="A0A443SQS2"/>
<accession>A0A443SQS2</accession>
<evidence type="ECO:0000256" key="4">
    <source>
        <dbReference type="ARBA" id="ARBA00005638"/>
    </source>
</evidence>
<sequence length="384" mass="42930">MAQVNGGKKLLRIGSRKSKLALIQTEEVIRRLKQCYGEDVYEYKIITMDTTGDNNLNSPLSEIGSKALFTKELEEELLSGDIDFIVHSMKDLPTTLPEGCCIGAVLEREDPNDVLVLNCNKYENKNITLTELMKPATESNSNKPLVIGTSSLRRIAQLKYYIKQNIKCVNIRGNLNTRFAKLDKEESEFDSLLLASAGIQRLGFADRITETLNSDIWFYAVGQGALAVECRNEDEFILNLLTPLFHLQTCFECISERTVMKLLEGGCSVPIGVRCTMESPENGVNEKMLKLTLSAAVFSLDGIKKVEHKQTINLNEEFKEELKNVNFTGISLPSKTIPNFNDVKQCYINSFRLGAIVAQCLKDKGAVDILNEIRQGKLNSTISI</sequence>
<dbReference type="GO" id="GO:0006782">
    <property type="term" value="P:protoporphyrinogen IX biosynthetic process"/>
    <property type="evidence" value="ECO:0007669"/>
    <property type="project" value="UniProtKB-UniPathway"/>
</dbReference>
<dbReference type="InterPro" id="IPR022418">
    <property type="entry name" value="Porphobilinogen_deaminase_C"/>
</dbReference>